<dbReference type="InterPro" id="IPR036661">
    <property type="entry name" value="Luciferase-like_sf"/>
</dbReference>
<organism evidence="4 5">
    <name type="scientific">Streptomyces iconiensis</name>
    <dbReference type="NCBI Taxonomy" id="1384038"/>
    <lineage>
        <taxon>Bacteria</taxon>
        <taxon>Bacillati</taxon>
        <taxon>Actinomycetota</taxon>
        <taxon>Actinomycetes</taxon>
        <taxon>Kitasatosporales</taxon>
        <taxon>Streptomycetaceae</taxon>
        <taxon>Streptomyces</taxon>
    </lineage>
</organism>
<accession>A0ABT7A0L0</accession>
<dbReference type="EMBL" id="JANCPR020000024">
    <property type="protein sequence ID" value="MDJ1134872.1"/>
    <property type="molecule type" value="Genomic_DNA"/>
</dbReference>
<protein>
    <submittedName>
        <fullName evidence="4">LLM class flavin-dependent oxidoreductase</fullName>
        <ecNumber evidence="4">1.-.-.-</ecNumber>
    </submittedName>
</protein>
<gene>
    <name evidence="4" type="ORF">NMN56_023520</name>
</gene>
<dbReference type="RefSeq" id="WP_274045753.1">
    <property type="nucleotide sequence ID" value="NZ_JANCPR020000024.1"/>
</dbReference>
<evidence type="ECO:0000313" key="5">
    <source>
        <dbReference type="Proteomes" id="UP001214441"/>
    </source>
</evidence>
<dbReference type="PANTHER" id="PTHR30137">
    <property type="entry name" value="LUCIFERASE-LIKE MONOOXYGENASE"/>
    <property type="match status" value="1"/>
</dbReference>
<comment type="caution">
    <text evidence="4">The sequence shown here is derived from an EMBL/GenBank/DDBJ whole genome shotgun (WGS) entry which is preliminary data.</text>
</comment>
<keyword evidence="5" id="KW-1185">Reference proteome</keyword>
<sequence length="361" mass="38432">MTNGDEVRFGILLRTRRVRGESDAEVFARTLALAQRAEALGMDDLWVTEHHFHPTIVSPSALALASFLLGRTRRVQVGTAVTLLPLHSPVHVAEQAALLDQLSGGRFVLGVGRGAPSADYEAIGRGIDHWHDGLPESLDLLRASWCGEVEAASRLHQFRGVTPAPVPRTRSGPPLYVAAGSPGTIEHAAHRGLPLLMYFDKSAGAKADMVAMHAKFATAVGRPGTGYAHAGAFYAHVTDSPGRARELMLRQARALLGGADRTRLLIETPEPAGPPPDENHVQAVADRLVASQPVGDVETCVRHLLRDLRATGCTRVLLQVELDSDQCDVHGTLHRLTAEVVPLVRAGLRGAAGQGSGDSAA</sequence>
<evidence type="ECO:0000256" key="1">
    <source>
        <dbReference type="ARBA" id="ARBA00023002"/>
    </source>
</evidence>
<dbReference type="InterPro" id="IPR050766">
    <property type="entry name" value="Bact_Lucif_Oxidored"/>
</dbReference>
<feature type="domain" description="Luciferase-like" evidence="3">
    <location>
        <begin position="8"/>
        <end position="314"/>
    </location>
</feature>
<keyword evidence="1 4" id="KW-0560">Oxidoreductase</keyword>
<name>A0ABT7A0L0_9ACTN</name>
<evidence type="ECO:0000313" key="4">
    <source>
        <dbReference type="EMBL" id="MDJ1134872.1"/>
    </source>
</evidence>
<dbReference type="InterPro" id="IPR011251">
    <property type="entry name" value="Luciferase-like_dom"/>
</dbReference>
<evidence type="ECO:0000259" key="3">
    <source>
        <dbReference type="Pfam" id="PF00296"/>
    </source>
</evidence>
<dbReference type="Proteomes" id="UP001214441">
    <property type="component" value="Unassembled WGS sequence"/>
</dbReference>
<evidence type="ECO:0000256" key="2">
    <source>
        <dbReference type="ARBA" id="ARBA00023033"/>
    </source>
</evidence>
<dbReference type="Pfam" id="PF00296">
    <property type="entry name" value="Bac_luciferase"/>
    <property type="match status" value="1"/>
</dbReference>
<dbReference type="GO" id="GO:0016491">
    <property type="term" value="F:oxidoreductase activity"/>
    <property type="evidence" value="ECO:0007669"/>
    <property type="project" value="UniProtKB-KW"/>
</dbReference>
<dbReference type="SUPFAM" id="SSF51679">
    <property type="entry name" value="Bacterial luciferase-like"/>
    <property type="match status" value="1"/>
</dbReference>
<dbReference type="EC" id="1.-.-.-" evidence="4"/>
<dbReference type="Gene3D" id="3.20.20.30">
    <property type="entry name" value="Luciferase-like domain"/>
    <property type="match status" value="1"/>
</dbReference>
<proteinExistence type="predicted"/>
<reference evidence="4 5" key="1">
    <citation type="submission" date="2023-05" db="EMBL/GenBank/DDBJ databases">
        <title>Streptantibioticus silvisoli sp. nov., acidotolerant actinomycetes 1 from pine litter.</title>
        <authorList>
            <person name="Swiecimska M."/>
            <person name="Golinska P."/>
            <person name="Sangal V."/>
            <person name="Wachnowicz B."/>
            <person name="Goodfellow M."/>
        </authorList>
    </citation>
    <scope>NUCLEOTIDE SEQUENCE [LARGE SCALE GENOMIC DNA]</scope>
    <source>
        <strain evidence="4 5">DSM 42109</strain>
    </source>
</reference>
<keyword evidence="2" id="KW-0503">Monooxygenase</keyword>
<dbReference type="PANTHER" id="PTHR30137:SF8">
    <property type="entry name" value="BLR5498 PROTEIN"/>
    <property type="match status" value="1"/>
</dbReference>